<sequence length="70" mass="8043">MIPAHIIPCHPPPKHGRSNKHLTHGRYERVTLLVRVDLYAQTTKRRAQRTIVEPLPCCGTVHRHCATFEP</sequence>
<keyword evidence="2" id="KW-1185">Reference proteome</keyword>
<dbReference type="RefSeq" id="XP_002835204.1">
    <property type="nucleotide sequence ID" value="XM_002835158.1"/>
</dbReference>
<dbReference type="InParanoid" id="D5G482"/>
<evidence type="ECO:0000313" key="2">
    <source>
        <dbReference type="Proteomes" id="UP000006911"/>
    </source>
</evidence>
<reference evidence="1 2" key="1">
    <citation type="journal article" date="2010" name="Nature">
        <title>Perigord black truffle genome uncovers evolutionary origins and mechanisms of symbiosis.</title>
        <authorList>
            <person name="Martin F."/>
            <person name="Kohler A."/>
            <person name="Murat C."/>
            <person name="Balestrini R."/>
            <person name="Coutinho P.M."/>
            <person name="Jaillon O."/>
            <person name="Montanini B."/>
            <person name="Morin E."/>
            <person name="Noel B."/>
            <person name="Percudani R."/>
            <person name="Porcel B."/>
            <person name="Rubini A."/>
            <person name="Amicucci A."/>
            <person name="Amselem J."/>
            <person name="Anthouard V."/>
            <person name="Arcioni S."/>
            <person name="Artiguenave F."/>
            <person name="Aury J.M."/>
            <person name="Ballario P."/>
            <person name="Bolchi A."/>
            <person name="Brenna A."/>
            <person name="Brun A."/>
            <person name="Buee M."/>
            <person name="Cantarel B."/>
            <person name="Chevalier G."/>
            <person name="Couloux A."/>
            <person name="Da Silva C."/>
            <person name="Denoeud F."/>
            <person name="Duplessis S."/>
            <person name="Ghignone S."/>
            <person name="Hilselberger B."/>
            <person name="Iotti M."/>
            <person name="Marcais B."/>
            <person name="Mello A."/>
            <person name="Miranda M."/>
            <person name="Pacioni G."/>
            <person name="Quesneville H."/>
            <person name="Riccioni C."/>
            <person name="Ruotolo R."/>
            <person name="Splivallo R."/>
            <person name="Stocchi V."/>
            <person name="Tisserant E."/>
            <person name="Viscomi A.R."/>
            <person name="Zambonelli A."/>
            <person name="Zampieri E."/>
            <person name="Henrissat B."/>
            <person name="Lebrun M.H."/>
            <person name="Paolocci F."/>
            <person name="Bonfante P."/>
            <person name="Ottonello S."/>
            <person name="Wincker P."/>
        </authorList>
    </citation>
    <scope>NUCLEOTIDE SEQUENCE [LARGE SCALE GENOMIC DNA]</scope>
    <source>
        <strain evidence="1 2">Mel28</strain>
    </source>
</reference>
<gene>
    <name evidence="1" type="ORF">GSTUM_00003995001</name>
</gene>
<organism evidence="1 2">
    <name type="scientific">Tuber melanosporum (strain Mel28)</name>
    <name type="common">Perigord black truffle</name>
    <dbReference type="NCBI Taxonomy" id="656061"/>
    <lineage>
        <taxon>Eukaryota</taxon>
        <taxon>Fungi</taxon>
        <taxon>Dikarya</taxon>
        <taxon>Ascomycota</taxon>
        <taxon>Pezizomycotina</taxon>
        <taxon>Pezizomycetes</taxon>
        <taxon>Pezizales</taxon>
        <taxon>Tuberaceae</taxon>
        <taxon>Tuber</taxon>
    </lineage>
</organism>
<evidence type="ECO:0000313" key="1">
    <source>
        <dbReference type="EMBL" id="CAZ79325.1"/>
    </source>
</evidence>
<dbReference type="Proteomes" id="UP000006911">
    <property type="component" value="Unassembled WGS sequence"/>
</dbReference>
<dbReference type="EMBL" id="FN429986">
    <property type="protein sequence ID" value="CAZ79325.1"/>
    <property type="molecule type" value="Genomic_DNA"/>
</dbReference>
<dbReference type="HOGENOM" id="CLU_2759630_0_0_1"/>
<dbReference type="AlphaFoldDB" id="D5G482"/>
<proteinExistence type="predicted"/>
<dbReference type="GeneID" id="9184301"/>
<protein>
    <submittedName>
        <fullName evidence="1">(Perigord truffle) hypothetical protein</fullName>
    </submittedName>
</protein>
<dbReference type="KEGG" id="tml:GSTUM_00003995001"/>
<name>D5G482_TUBMM</name>
<accession>D5G482</accession>